<gene>
    <name evidence="3" type="ORF">OHB35_25515</name>
</gene>
<dbReference type="RefSeq" id="WP_326760013.1">
    <property type="nucleotide sequence ID" value="NZ_CP109135.1"/>
</dbReference>
<evidence type="ECO:0000313" key="4">
    <source>
        <dbReference type="Proteomes" id="UP001340816"/>
    </source>
</evidence>
<dbReference type="NCBIfam" id="NF041681">
    <property type="entry name" value="HGxxPAAW"/>
    <property type="match status" value="1"/>
</dbReference>
<feature type="region of interest" description="Disordered" evidence="1">
    <location>
        <begin position="126"/>
        <end position="145"/>
    </location>
</feature>
<evidence type="ECO:0000256" key="1">
    <source>
        <dbReference type="SAM" id="MobiDB-lite"/>
    </source>
</evidence>
<sequence>MSGNHHDEGHTVAGWTGCAVAVVGTSVAGVGMCLGSAVGIWLGLGVVGLGVLVTWGLHLAGWGKPPGIRPVAERGMWVRDRGARAGHPACVGCRLAGRGHSVGTTTGVALSAQGVKGAQRAQGVLRTDAGSGSSPSGAASSESVV</sequence>
<protein>
    <submittedName>
        <fullName evidence="3">Uncharacterized protein</fullName>
    </submittedName>
</protein>
<reference evidence="3 4" key="1">
    <citation type="submission" date="2022-10" db="EMBL/GenBank/DDBJ databases">
        <title>The complete genomes of actinobacterial strains from the NBC collection.</title>
        <authorList>
            <person name="Joergensen T.S."/>
            <person name="Alvarez Arevalo M."/>
            <person name="Sterndorff E.B."/>
            <person name="Faurdal D."/>
            <person name="Vuksanovic O."/>
            <person name="Mourched A.-S."/>
            <person name="Charusanti P."/>
            <person name="Shaw S."/>
            <person name="Blin K."/>
            <person name="Weber T."/>
        </authorList>
    </citation>
    <scope>NUCLEOTIDE SEQUENCE [LARGE SCALE GENOMIC DNA]</scope>
    <source>
        <strain evidence="3 4">NBC 01752</strain>
    </source>
</reference>
<name>A0ABZ1HE08_STRPH</name>
<keyword evidence="4" id="KW-1185">Reference proteome</keyword>
<proteinExistence type="predicted"/>
<accession>A0ABZ1HE08</accession>
<evidence type="ECO:0000256" key="2">
    <source>
        <dbReference type="SAM" id="Phobius"/>
    </source>
</evidence>
<keyword evidence="2" id="KW-1133">Transmembrane helix</keyword>
<feature type="compositionally biased region" description="Low complexity" evidence="1">
    <location>
        <begin position="129"/>
        <end position="145"/>
    </location>
</feature>
<dbReference type="Proteomes" id="UP001340816">
    <property type="component" value="Chromosome"/>
</dbReference>
<keyword evidence="2" id="KW-0472">Membrane</keyword>
<keyword evidence="2" id="KW-0812">Transmembrane</keyword>
<dbReference type="EMBL" id="CP109135">
    <property type="protein sequence ID" value="WSD16329.1"/>
    <property type="molecule type" value="Genomic_DNA"/>
</dbReference>
<feature type="transmembrane region" description="Helical" evidence="2">
    <location>
        <begin position="38"/>
        <end position="60"/>
    </location>
</feature>
<feature type="transmembrane region" description="Helical" evidence="2">
    <location>
        <begin position="12"/>
        <end position="32"/>
    </location>
</feature>
<organism evidence="3 4">
    <name type="scientific">Streptomyces phaeochromogenes</name>
    <dbReference type="NCBI Taxonomy" id="1923"/>
    <lineage>
        <taxon>Bacteria</taxon>
        <taxon>Bacillati</taxon>
        <taxon>Actinomycetota</taxon>
        <taxon>Actinomycetes</taxon>
        <taxon>Kitasatosporales</taxon>
        <taxon>Streptomycetaceae</taxon>
        <taxon>Streptomyces</taxon>
        <taxon>Streptomyces phaeochromogenes group</taxon>
    </lineage>
</organism>
<evidence type="ECO:0000313" key="3">
    <source>
        <dbReference type="EMBL" id="WSD16329.1"/>
    </source>
</evidence>